<dbReference type="EMBL" id="UXSR01000946">
    <property type="protein sequence ID" value="VDD77711.1"/>
    <property type="molecule type" value="Genomic_DNA"/>
</dbReference>
<dbReference type="WBParaSite" id="MCU_011528-RA">
    <property type="protein sequence ID" value="MCU_011528-RA"/>
    <property type="gene ID" value="MCU_011528"/>
</dbReference>
<reference evidence="1 2" key="1">
    <citation type="submission" date="2018-10" db="EMBL/GenBank/DDBJ databases">
        <authorList>
            <consortium name="Pathogen Informatics"/>
        </authorList>
    </citation>
    <scope>NUCLEOTIDE SEQUENCE [LARGE SCALE GENOMIC DNA]</scope>
</reference>
<reference evidence="3" key="2">
    <citation type="submission" date="2019-11" db="UniProtKB">
        <authorList>
            <consortium name="WormBaseParasite"/>
        </authorList>
    </citation>
    <scope>IDENTIFICATION</scope>
</reference>
<evidence type="ECO:0000313" key="1">
    <source>
        <dbReference type="EMBL" id="VDD77711.1"/>
    </source>
</evidence>
<name>A0A0R3U9W5_MESCO</name>
<accession>A0A0R3U9W5</accession>
<organism evidence="3">
    <name type="scientific">Mesocestoides corti</name>
    <name type="common">Flatworm</name>
    <dbReference type="NCBI Taxonomy" id="53468"/>
    <lineage>
        <taxon>Eukaryota</taxon>
        <taxon>Metazoa</taxon>
        <taxon>Spiralia</taxon>
        <taxon>Lophotrochozoa</taxon>
        <taxon>Platyhelminthes</taxon>
        <taxon>Cestoda</taxon>
        <taxon>Eucestoda</taxon>
        <taxon>Cyclophyllidea</taxon>
        <taxon>Mesocestoididae</taxon>
        <taxon>Mesocestoides</taxon>
    </lineage>
</organism>
<gene>
    <name evidence="1" type="ORF">MCOS_LOCUS3714</name>
</gene>
<protein>
    <submittedName>
        <fullName evidence="3">SECA_MOTOR_DEAD domain-containing protein</fullName>
    </submittedName>
</protein>
<keyword evidence="2" id="KW-1185">Reference proteome</keyword>
<dbReference type="AlphaFoldDB" id="A0A0R3U9W5"/>
<sequence>MNLKGKQLHFYPDDLPTDAFQWLRKIITTMMVIRGLESYIPQVIFVNGLQELDDQHDGISGAAASAYELEDAKKEVDGEAAVSSENVLPLANN</sequence>
<proteinExistence type="predicted"/>
<evidence type="ECO:0000313" key="2">
    <source>
        <dbReference type="Proteomes" id="UP000267029"/>
    </source>
</evidence>
<dbReference type="Proteomes" id="UP000267029">
    <property type="component" value="Unassembled WGS sequence"/>
</dbReference>
<evidence type="ECO:0000313" key="3">
    <source>
        <dbReference type="WBParaSite" id="MCU_011528-RA"/>
    </source>
</evidence>